<accession>A0A9D3RX61</accession>
<dbReference type="Gene3D" id="1.20.58.60">
    <property type="match status" value="8"/>
</dbReference>
<feature type="compositionally biased region" description="Low complexity" evidence="6">
    <location>
        <begin position="2272"/>
        <end position="2289"/>
    </location>
</feature>
<keyword evidence="5" id="KW-0175">Coiled coil</keyword>
<dbReference type="SUPFAM" id="SSF46966">
    <property type="entry name" value="Spectrin repeat"/>
    <property type="match status" value="8"/>
</dbReference>
<dbReference type="InterPro" id="IPR018159">
    <property type="entry name" value="Spectrin/alpha-actinin"/>
</dbReference>
<keyword evidence="3" id="KW-0677">Repeat</keyword>
<feature type="region of interest" description="Disordered" evidence="6">
    <location>
        <begin position="2333"/>
        <end position="2409"/>
    </location>
</feature>
<evidence type="ECO:0000256" key="1">
    <source>
        <dbReference type="ARBA" id="ARBA00004308"/>
    </source>
</evidence>
<feature type="compositionally biased region" description="Polar residues" evidence="6">
    <location>
        <begin position="436"/>
        <end position="447"/>
    </location>
</feature>
<feature type="region of interest" description="Disordered" evidence="6">
    <location>
        <begin position="1827"/>
        <end position="1846"/>
    </location>
</feature>
<dbReference type="Proteomes" id="UP001044222">
    <property type="component" value="Chromosome 6"/>
</dbReference>
<feature type="compositionally biased region" description="Basic and acidic residues" evidence="6">
    <location>
        <begin position="246"/>
        <end position="263"/>
    </location>
</feature>
<organism evidence="7 8">
    <name type="scientific">Anguilla anguilla</name>
    <name type="common">European freshwater eel</name>
    <name type="synonym">Muraena anguilla</name>
    <dbReference type="NCBI Taxonomy" id="7936"/>
    <lineage>
        <taxon>Eukaryota</taxon>
        <taxon>Metazoa</taxon>
        <taxon>Chordata</taxon>
        <taxon>Craniata</taxon>
        <taxon>Vertebrata</taxon>
        <taxon>Euteleostomi</taxon>
        <taxon>Actinopterygii</taxon>
        <taxon>Neopterygii</taxon>
        <taxon>Teleostei</taxon>
        <taxon>Anguilliformes</taxon>
        <taxon>Anguillidae</taxon>
        <taxon>Anguilla</taxon>
    </lineage>
</organism>
<proteinExistence type="predicted"/>
<dbReference type="PANTHER" id="PTHR14514">
    <property type="entry name" value="PKA ANCHORING PROTEIN"/>
    <property type="match status" value="1"/>
</dbReference>
<feature type="compositionally biased region" description="Low complexity" evidence="6">
    <location>
        <begin position="2338"/>
        <end position="2356"/>
    </location>
</feature>
<feature type="region of interest" description="Disordered" evidence="6">
    <location>
        <begin position="379"/>
        <end position="399"/>
    </location>
</feature>
<gene>
    <name evidence="7" type="ORF">ANANG_G00120850</name>
</gene>
<evidence type="ECO:0008006" key="9">
    <source>
        <dbReference type="Google" id="ProtNLM"/>
    </source>
</evidence>
<feature type="coiled-coil region" evidence="5">
    <location>
        <begin position="1727"/>
        <end position="1796"/>
    </location>
</feature>
<name>A0A9D3RX61_ANGAN</name>
<feature type="compositionally biased region" description="Basic and acidic residues" evidence="6">
    <location>
        <begin position="283"/>
        <end position="295"/>
    </location>
</feature>
<feature type="coiled-coil region" evidence="5">
    <location>
        <begin position="955"/>
        <end position="982"/>
    </location>
</feature>
<dbReference type="EMBL" id="JAFIRN010000006">
    <property type="protein sequence ID" value="KAG5846989.1"/>
    <property type="molecule type" value="Genomic_DNA"/>
</dbReference>
<evidence type="ECO:0000256" key="5">
    <source>
        <dbReference type="SAM" id="Coils"/>
    </source>
</evidence>
<reference evidence="7" key="1">
    <citation type="submission" date="2021-01" db="EMBL/GenBank/DDBJ databases">
        <title>A chromosome-scale assembly of European eel, Anguilla anguilla.</title>
        <authorList>
            <person name="Henkel C."/>
            <person name="Jong-Raadsen S.A."/>
            <person name="Dufour S."/>
            <person name="Weltzien F.-A."/>
            <person name="Palstra A.P."/>
            <person name="Pelster B."/>
            <person name="Spaink H.P."/>
            <person name="Van Den Thillart G.E."/>
            <person name="Jansen H."/>
            <person name="Zahm M."/>
            <person name="Klopp C."/>
            <person name="Cedric C."/>
            <person name="Louis A."/>
            <person name="Berthelot C."/>
            <person name="Parey E."/>
            <person name="Roest Crollius H."/>
            <person name="Montfort J."/>
            <person name="Robinson-Rechavi M."/>
            <person name="Bucao C."/>
            <person name="Bouchez O."/>
            <person name="Gislard M."/>
            <person name="Lluch J."/>
            <person name="Milhes M."/>
            <person name="Lampietro C."/>
            <person name="Lopez Roques C."/>
            <person name="Donnadieu C."/>
            <person name="Braasch I."/>
            <person name="Desvignes T."/>
            <person name="Postlethwait J."/>
            <person name="Bobe J."/>
            <person name="Guiguen Y."/>
            <person name="Dirks R."/>
        </authorList>
    </citation>
    <scope>NUCLEOTIDE SEQUENCE</scope>
    <source>
        <strain evidence="7">Tag_6206</strain>
        <tissue evidence="7">Liver</tissue>
    </source>
</reference>
<dbReference type="SMART" id="SM00150">
    <property type="entry name" value="SPEC"/>
    <property type="match status" value="5"/>
</dbReference>
<keyword evidence="8" id="KW-1185">Reference proteome</keyword>
<feature type="region of interest" description="Disordered" evidence="6">
    <location>
        <begin position="2272"/>
        <end position="2301"/>
    </location>
</feature>
<feature type="region of interest" description="Disordered" evidence="6">
    <location>
        <begin position="432"/>
        <end position="493"/>
    </location>
</feature>
<feature type="compositionally biased region" description="Basic and acidic residues" evidence="6">
    <location>
        <begin position="479"/>
        <end position="493"/>
    </location>
</feature>
<evidence type="ECO:0000256" key="3">
    <source>
        <dbReference type="ARBA" id="ARBA00022737"/>
    </source>
</evidence>
<feature type="compositionally biased region" description="Low complexity" evidence="6">
    <location>
        <begin position="2390"/>
        <end position="2400"/>
    </location>
</feature>
<comment type="caution">
    <text evidence="7">The sequence shown here is derived from an EMBL/GenBank/DDBJ whole genome shotgun (WGS) entry which is preliminary data.</text>
</comment>
<feature type="region of interest" description="Disordered" evidence="6">
    <location>
        <begin position="313"/>
        <end position="335"/>
    </location>
</feature>
<evidence type="ECO:0000256" key="6">
    <source>
        <dbReference type="SAM" id="MobiDB-lite"/>
    </source>
</evidence>
<keyword evidence="2" id="KW-0597">Phosphoprotein</keyword>
<evidence type="ECO:0000313" key="8">
    <source>
        <dbReference type="Proteomes" id="UP001044222"/>
    </source>
</evidence>
<evidence type="ECO:0000256" key="2">
    <source>
        <dbReference type="ARBA" id="ARBA00022553"/>
    </source>
</evidence>
<dbReference type="PANTHER" id="PTHR14514:SF4">
    <property type="entry name" value="NESPRIN-2"/>
    <property type="match status" value="1"/>
</dbReference>
<feature type="coiled-coil region" evidence="5">
    <location>
        <begin position="1899"/>
        <end position="1955"/>
    </location>
</feature>
<comment type="subcellular location">
    <subcellularLocation>
        <location evidence="1">Endomembrane system</location>
    </subcellularLocation>
</comment>
<protein>
    <recommendedName>
        <fullName evidence="9">KASH domain-containing protein</fullName>
    </recommendedName>
</protein>
<sequence length="2409" mass="268125">MKLKEMSIQEEVVSAPVKTVSERKETVSTLKKTETIPEGGVPSPEKTVTVDKWTFPVSKEAASSSKKTVPEIQTSVSALVRTVSSEQMIVQPTNETVSVRQNVLTAVTETVITPLDTVLPLEPVGVSPNIMSLPTDTMTVPIASLSVPEQIRSFPQEAVSALQTTLNVPQETVPVPSETVLVCAPHSKAKVVKVASTKETYPTEDPSILFCPTESIQNAPIFHTHTSIQYSAASTEMTQGSTQRVLDLHSESPDAQRSSEDTTRTSGLAPGQLGSSQDALQSCRERPASLKDKWEGSQQHLTAEQHLFNRQAPGQLGSSQDALQSCRERPASLKDKWEGSQQHLTAEQHLLNCQELGQQLAEQRALLGDIAGHCGGTIASQTHAGSHPRPIEGSAAQRESDLLHSQLEEKLMALEELGKGISLQVAPQPQVGLQLPESQASAQTSEIHTTHVPPSPAGDTAAQVVRSEHANKPRRRVAKDKVESSRPSGKEAQRTSVELLQAFGKQLGGLVVLSIARLAHSQQLHSRAHLETLLNGHKMFFQALGAQVAVLGHLQHRVSVEERPPVQSAGAELEQEVRGLQLRAAEEGAQLQTTLEAWTQWDLSSSQMAELLQRIEARLPSRGPPEERERQLVIYQELKGVLEENGPRLYQALDLGRRLQAGGRCEGVAMALQRLEAHWLAVQKRVEQGRVRTEEMVDLWSRFQKESLALSEWMAGARQRLQSCRELTGAPPEELLARLLELAKETEAASPLKATVSRAGAQLLQLEGADAFGLRTQLEQLEQRWADLGASQSDAREQLHKLLMEKLTLEEVMAGLGACMDRVDARLAEVKEEIQQASCTSTLGPMLQRCQECKVEMASHQLSLDFTSQAVIQTSGPEDVCEKRYERLDLAERLGALRLRWLSLKGELATQTHSVERLQQICADRESRLQALRSWVAGRRRRLEDLPKPHGLSQAQRLEEECKDAEQKLKLKSAELKDLRDSCRSGEGGEEQRSYRAFVAETDTVLQDMTALSQQISTVGPTSLQVLRHSRSLPPPGHARRLQVLQEEVREGEEAWEDLMKTWASLRTAVSLEAAQLLTQRLEEEKKRRVAVSQEVTEELRKARALIEPWEAYARLSEACLLQLRRHQDQLGALSSSPPRRDGEEEPVQAQIETVRELHAGMDGLQSSLSAVVKASDELIGQIEPQASIFIESETLMLKEGVTQLAGALELRHKQLQGKLDLLEEFHRRLETLEKYLKDFESKLQSIPRHEQNLEALQGDLFQLTARTSALDFLNQLCYGVTLSSEEACRLQDLDTRWPLAASRTMEMCRELQAEALMRQSFQEKCETWRCFLEDTDQKLPKEDITSFSSDPLPQQLNFQRMFQVRASIGCQILNSVITDALDKGDVEDRFGLMQKLAQLMEQWQGIVQRAQQWGVLVQGLMGQRYVYTCGQRMLKKLLSDTDKLLSSSGPTHRSVHQLHQSLEEFKHAERQFQQHRAIYLQTLDAGTALLSVQPQLQEDLRSLQEAWERAQGIVGTQRSLTEAVLEDWVCCQTRLADSRWRLKKLKGKLNQPVPDLWEDRQTTEQLTKEHKDLLEEWSSSLAELAGKREELACQIAANDMALLQAPEEGLRSQWQELRLKVSLREQEIADRLCAWKVFNENKKWLCDWLMQLESIVAQGTHLASADIAERLNKDCIAVMKFFSVNKADLKLLGEQLSTAGGGAKEPEIKIILKDMEDRWQHATDCIVSREKQLQQRQDRLSQLRQNVSGLQMQLSRAEAQLATPLQYSTCHNEEIQRRLVEQQALERDLEQLSEEWLCAPRGIRSAAAAAAAVMRRARSAWNAAAGTPAPCARSEGTGESDTPLLPSQRHLSVLLRLRSLSNPQLRTASLIEETRQLWREFQDSHARFEDWLKTAEQNVSAKEDAEKFEALRREVQERFPQLELLNAQYQHLARENLTDEAGSLKVKVQEVNRRWDALRLRELEERTGDEGGPPIQQAVARMLAVSLGQEHTGEAGGSSSFTEEGAEAAIHDTVSGMPVTESQEEGLGAAPTHTSIPYTQSYEEMLSECNRSVFRVRRVLLFLDNEEEAAEDQGLTGLTAADTQPGVIQRFEVVQATSPQARELQDPPPPSSDLQDVAAWLSRVIPELEGLQRPEASSSLSVQDMEASVKRLKEMQRTVDRYKGMVIAQNLSGPEQPQGGVGAAGEAGLQDMDQVCVLLDQWKEKLHGALLRCQDFHQTLHSMLLWLRNAESKCHAVDARNPTLGSAALRKHGRTLTALEKELQVRLRQVSSLQETSSQETSSQLLQEGGAEARAVGKDSCETQEKLRVINSKLQVLLRQVARDQQVVQERLEQEGEAGAAAATEGAAAGTGESTAVHRSPERRDPSPPFVLSPGAAGGLPPPPPPPAAAAGLPDPALGRRQRLCVVQ</sequence>
<evidence type="ECO:0000256" key="4">
    <source>
        <dbReference type="ARBA" id="ARBA00023136"/>
    </source>
</evidence>
<feature type="compositionally biased region" description="Basic and acidic residues" evidence="6">
    <location>
        <begin position="326"/>
        <end position="335"/>
    </location>
</feature>
<feature type="region of interest" description="Disordered" evidence="6">
    <location>
        <begin position="236"/>
        <end position="295"/>
    </location>
</feature>
<keyword evidence="4" id="KW-0472">Membrane</keyword>
<evidence type="ECO:0000313" key="7">
    <source>
        <dbReference type="EMBL" id="KAG5846989.1"/>
    </source>
</evidence>